<name>A0A1X7NCL7_9MICO</name>
<dbReference type="InterPro" id="IPR006311">
    <property type="entry name" value="TAT_signal"/>
</dbReference>
<keyword evidence="1" id="KW-0732">Signal</keyword>
<evidence type="ECO:0000313" key="2">
    <source>
        <dbReference type="EMBL" id="SMH34629.1"/>
    </source>
</evidence>
<proteinExistence type="predicted"/>
<accession>A0A1X7NCL7</accession>
<feature type="signal peptide" evidence="1">
    <location>
        <begin position="1"/>
        <end position="37"/>
    </location>
</feature>
<dbReference type="OrthoDB" id="7544132at2"/>
<evidence type="ECO:0000313" key="3">
    <source>
        <dbReference type="Proteomes" id="UP000193711"/>
    </source>
</evidence>
<feature type="chain" id="PRO_5012982310" description="Right handed beta helix region" evidence="1">
    <location>
        <begin position="38"/>
        <end position="538"/>
    </location>
</feature>
<organism evidence="2 3">
    <name type="scientific">Rathayibacter oskolensis</name>
    <dbReference type="NCBI Taxonomy" id="1891671"/>
    <lineage>
        <taxon>Bacteria</taxon>
        <taxon>Bacillati</taxon>
        <taxon>Actinomycetota</taxon>
        <taxon>Actinomycetes</taxon>
        <taxon>Micrococcales</taxon>
        <taxon>Microbacteriaceae</taxon>
        <taxon>Rathayibacter</taxon>
    </lineage>
</organism>
<dbReference type="AlphaFoldDB" id="A0A1X7NCL7"/>
<dbReference type="RefSeq" id="WP_129587898.1">
    <property type="nucleotide sequence ID" value="NZ_FXBM01000001.1"/>
</dbReference>
<sequence length="538" mass="56051">MSRYSSSKEPTRRNVFALSGIAGVAAASASAAPTASADDVTHRTDSIHNILEFGDAGLTDEQRLLLAIKYFVSNKVEATLIISRGFRINATVEIDIAYISIEMTGANINSSAVPNGPALRFFSSAPAGGTQARTTYRGLRLIGPGKTSLGSSALQFDSSVGDVAGIGFFGLEVYGYHTGLEFKNRGSGISFFAFHLYGCATGVALRSGFADSGDDIRFIGGGIGTSDTAVLVTNSDAEVHFHSTSFDWCKQTIKAEDGSVSLSQCHFEMSSASAQSGLPPFYSGASPNAKITIVGGDLIYLTPATTAHLFETASTSWSGGISVNSLSMMNTTTTSGYLVGGTANVKFDNMMLVDGNGSGSGAGAVLTHKSANKLIDGTFNLPTPVDVFSISSDATSRTDSPGLALTTSGGRLVLTRNAAKPWAAIAIDVPCTAGKFYASEITFAGGTAGGTFTYIECFVANQGFTRTTTPVTLKTNARGTTNISMTDVKSVASFKKTFGATSWSRIAPPWATHFRIKMGLNSVTGGTINVAEIIVTEL</sequence>
<dbReference type="EMBL" id="FXBM01000001">
    <property type="protein sequence ID" value="SMH34629.1"/>
    <property type="molecule type" value="Genomic_DNA"/>
</dbReference>
<protein>
    <recommendedName>
        <fullName evidence="4">Right handed beta helix region</fullName>
    </recommendedName>
</protein>
<dbReference type="Proteomes" id="UP000193711">
    <property type="component" value="Unassembled WGS sequence"/>
</dbReference>
<reference evidence="3" key="1">
    <citation type="submission" date="2017-04" db="EMBL/GenBank/DDBJ databases">
        <authorList>
            <person name="Varghese N."/>
            <person name="Submissions S."/>
        </authorList>
    </citation>
    <scope>NUCLEOTIDE SEQUENCE [LARGE SCALE GENOMIC DNA]</scope>
    <source>
        <strain evidence="3">VKM Ac-2121</strain>
    </source>
</reference>
<evidence type="ECO:0008006" key="4">
    <source>
        <dbReference type="Google" id="ProtNLM"/>
    </source>
</evidence>
<keyword evidence="3" id="KW-1185">Reference proteome</keyword>
<dbReference type="PROSITE" id="PS51318">
    <property type="entry name" value="TAT"/>
    <property type="match status" value="1"/>
</dbReference>
<evidence type="ECO:0000256" key="1">
    <source>
        <dbReference type="SAM" id="SignalP"/>
    </source>
</evidence>
<gene>
    <name evidence="2" type="ORF">SAMN06295885_1015</name>
</gene>